<dbReference type="Pfam" id="PF05380">
    <property type="entry name" value="Peptidase_A17"/>
    <property type="match status" value="1"/>
</dbReference>
<sequence length="618" mass="70610">MLLGRDIIRVHKVRQQINGPHNAPYAHRLDTGWVIVGNVCLKGVHRPDLVHCLYTRTSEESCRSLFPPCPYFYNVRENYDMNVWVTMQSSVSTYKSSCKEFEDYVSHSIFQRTTEDETVAPSLEDLAFMKTMKEGFYRAEDSSWVAPLPFKPERKQLPNNKEQVLQRFRSLQRSLKVKPEMRQHFFAFMGKVIQNGHAEIAAPVTIQGKVLLRDLTSETQDWDAPLPEGKRLSWEDWKESLHQLKHIQVTRPYVSVSCSNAQYKELCVFSDASTQAIAAVAYLKVIDSESQVQIGFVLGKAKLAPCPELTVPRLELCAAVLAVDIAAFITKEIDTNIDSVSYFTDSRIVLGYICNEKRRFYVFVSNRVQRIRRSSLPEQWHYVSTESNPADLATRSVSAAHLKDTMWFTGPPFLSHSHHLKLETETFTLVDPAQDTEIRPQVTTLSTTSKGKELGSGRFCRFSSWNTLTRALARLIHVAHLFKQKRESQLDHCKGWHLCKELNLVHDFKKARTVIIQNVQKEIFAKEIQSILEKEGMPNDSPLRAFYPFIDENGLLRVGGRLRNADLGPEERNPIIVPEQIHHSLTLALMYLGHGQSAQDVHEEALPTAKDGQFFLLV</sequence>
<gene>
    <name evidence="2" type="primary">LOC121396314</name>
</gene>
<reference evidence="2" key="1">
    <citation type="submission" date="2025-08" db="UniProtKB">
        <authorList>
            <consortium name="RefSeq"/>
        </authorList>
    </citation>
    <scope>IDENTIFICATION</scope>
    <source>
        <strain evidence="2">J_2021</strain>
        <tissue evidence="2">Erythrocytes</tissue>
    </source>
</reference>
<proteinExistence type="predicted"/>
<protein>
    <submittedName>
        <fullName evidence="2">Uncharacterized protein LOC121396314</fullName>
    </submittedName>
</protein>
<dbReference type="PANTHER" id="PTHR47331">
    <property type="entry name" value="PHD-TYPE DOMAIN-CONTAINING PROTEIN"/>
    <property type="match status" value="1"/>
</dbReference>
<keyword evidence="1" id="KW-1185">Reference proteome</keyword>
<dbReference type="GeneID" id="121396314"/>
<dbReference type="Proteomes" id="UP000186698">
    <property type="component" value="Chromosome 7S"/>
</dbReference>
<dbReference type="PANTHER" id="PTHR47331:SF2">
    <property type="match status" value="1"/>
</dbReference>
<dbReference type="OrthoDB" id="10068969at2759"/>
<evidence type="ECO:0000313" key="2">
    <source>
        <dbReference type="RefSeq" id="XP_041427087.1"/>
    </source>
</evidence>
<evidence type="ECO:0000313" key="1">
    <source>
        <dbReference type="Proteomes" id="UP000186698"/>
    </source>
</evidence>
<dbReference type="RefSeq" id="XP_041427087.1">
    <property type="nucleotide sequence ID" value="XM_041571153.1"/>
</dbReference>
<dbReference type="InterPro" id="IPR008042">
    <property type="entry name" value="Retrotrans_Pao"/>
</dbReference>
<organism evidence="1 2">
    <name type="scientific">Xenopus laevis</name>
    <name type="common">African clawed frog</name>
    <dbReference type="NCBI Taxonomy" id="8355"/>
    <lineage>
        <taxon>Eukaryota</taxon>
        <taxon>Metazoa</taxon>
        <taxon>Chordata</taxon>
        <taxon>Craniata</taxon>
        <taxon>Vertebrata</taxon>
        <taxon>Euteleostomi</taxon>
        <taxon>Amphibia</taxon>
        <taxon>Batrachia</taxon>
        <taxon>Anura</taxon>
        <taxon>Pipoidea</taxon>
        <taxon>Pipidae</taxon>
        <taxon>Xenopodinae</taxon>
        <taxon>Xenopus</taxon>
        <taxon>Xenopus</taxon>
    </lineage>
</organism>
<dbReference type="AlphaFoldDB" id="A0A8J1LC37"/>
<name>A0A8J1LC37_XENLA</name>
<accession>A0A8J1LC37</accession>
<dbReference type="KEGG" id="xla:121396314"/>